<proteinExistence type="predicted"/>
<sequence length="303" mass="34945">MIDYFYLFLYKCFTLLSKLLPKKVMDLLLLGLSKLIYRLDKKHRSIIQKNLSLAFGSTLTQSQKDQIGIRTFYNMLQTIISFMKRYGKTSHELLEKVSFHNEAFVQHAIDTNQKIIFMTGHYSNWELLAPAIAAKFNITLVAVGRKLDSEVMDNVLIKNREQFGVEILYRKGAMKGMIKALKKGKAVGLLLDQNLGEKQGGIKVNFFGRSVGHSPAAAVLARTLDAVVIPSFISTDDYENYTVTFYEPLPIIKTEDKEEDIRLMTQAQADITQEVIEGKPEEWFWVHKRWKTYYPELYKEHLS</sequence>
<evidence type="ECO:0000256" key="6">
    <source>
        <dbReference type="ARBA" id="ARBA00023315"/>
    </source>
</evidence>
<protein>
    <submittedName>
        <fullName evidence="7">Lipid A biosynthesis lauroyl acyltransferase</fullName>
    </submittedName>
</protein>
<name>A0ABT7QWR2_9BACT</name>
<gene>
    <name evidence="7" type="ORF">PGH07_03680</name>
</gene>
<dbReference type="Pfam" id="PF03279">
    <property type="entry name" value="Lip_A_acyltrans"/>
    <property type="match status" value="1"/>
</dbReference>
<dbReference type="Proteomes" id="UP001169069">
    <property type="component" value="Unassembled WGS sequence"/>
</dbReference>
<keyword evidence="4" id="KW-0808">Transferase</keyword>
<dbReference type="PANTHER" id="PTHR30606:SF9">
    <property type="entry name" value="LIPID A BIOSYNTHESIS LAUROYLTRANSFERASE"/>
    <property type="match status" value="1"/>
</dbReference>
<comment type="subcellular location">
    <subcellularLocation>
        <location evidence="1">Cell inner membrane</location>
    </subcellularLocation>
</comment>
<keyword evidence="8" id="KW-1185">Reference proteome</keyword>
<dbReference type="CDD" id="cd07984">
    <property type="entry name" value="LPLAT_LABLAT-like"/>
    <property type="match status" value="1"/>
</dbReference>
<organism evidence="7 8">
    <name type="scientific">Sulfurovum zhangzhouensis</name>
    <dbReference type="NCBI Taxonomy" id="3019067"/>
    <lineage>
        <taxon>Bacteria</taxon>
        <taxon>Pseudomonadati</taxon>
        <taxon>Campylobacterota</taxon>
        <taxon>Epsilonproteobacteria</taxon>
        <taxon>Campylobacterales</taxon>
        <taxon>Sulfurovaceae</taxon>
        <taxon>Sulfurovum</taxon>
    </lineage>
</organism>
<dbReference type="GO" id="GO:0016746">
    <property type="term" value="F:acyltransferase activity"/>
    <property type="evidence" value="ECO:0007669"/>
    <property type="project" value="UniProtKB-KW"/>
</dbReference>
<dbReference type="PIRSF" id="PIRSF026649">
    <property type="entry name" value="MsbB"/>
    <property type="match status" value="1"/>
</dbReference>
<evidence type="ECO:0000313" key="7">
    <source>
        <dbReference type="EMBL" id="MDM5271268.1"/>
    </source>
</evidence>
<keyword evidence="3" id="KW-0997">Cell inner membrane</keyword>
<reference evidence="7" key="1">
    <citation type="submission" date="2023-01" db="EMBL/GenBank/DDBJ databases">
        <title>Sulfurovum sp. zt1-1 genome assembly.</title>
        <authorList>
            <person name="Wang J."/>
        </authorList>
    </citation>
    <scope>NUCLEOTIDE SEQUENCE</scope>
    <source>
        <strain evidence="7">Zt1-1</strain>
    </source>
</reference>
<keyword evidence="5" id="KW-0472">Membrane</keyword>
<dbReference type="PANTHER" id="PTHR30606">
    <property type="entry name" value="LIPID A BIOSYNTHESIS LAUROYL ACYLTRANSFERASE"/>
    <property type="match status" value="1"/>
</dbReference>
<evidence type="ECO:0000256" key="1">
    <source>
        <dbReference type="ARBA" id="ARBA00004533"/>
    </source>
</evidence>
<evidence type="ECO:0000313" key="8">
    <source>
        <dbReference type="Proteomes" id="UP001169069"/>
    </source>
</evidence>
<keyword evidence="2" id="KW-1003">Cell membrane</keyword>
<keyword evidence="6 7" id="KW-0012">Acyltransferase</keyword>
<evidence type="ECO:0000256" key="5">
    <source>
        <dbReference type="ARBA" id="ARBA00023136"/>
    </source>
</evidence>
<dbReference type="RefSeq" id="WP_289412618.1">
    <property type="nucleotide sequence ID" value="NZ_JAQIBD010000001.1"/>
</dbReference>
<accession>A0ABT7QWR2</accession>
<dbReference type="EMBL" id="JAQIBD010000001">
    <property type="protein sequence ID" value="MDM5271268.1"/>
    <property type="molecule type" value="Genomic_DNA"/>
</dbReference>
<comment type="caution">
    <text evidence="7">The sequence shown here is derived from an EMBL/GenBank/DDBJ whole genome shotgun (WGS) entry which is preliminary data.</text>
</comment>
<evidence type="ECO:0000256" key="2">
    <source>
        <dbReference type="ARBA" id="ARBA00022475"/>
    </source>
</evidence>
<dbReference type="InterPro" id="IPR004960">
    <property type="entry name" value="LipA_acyltrans"/>
</dbReference>
<evidence type="ECO:0000256" key="3">
    <source>
        <dbReference type="ARBA" id="ARBA00022519"/>
    </source>
</evidence>
<evidence type="ECO:0000256" key="4">
    <source>
        <dbReference type="ARBA" id="ARBA00022679"/>
    </source>
</evidence>
<dbReference type="NCBIfam" id="NF006270">
    <property type="entry name" value="PRK08419.1"/>
    <property type="match status" value="1"/>
</dbReference>